<dbReference type="Pfam" id="PF01370">
    <property type="entry name" value="Epimerase"/>
    <property type="match status" value="1"/>
</dbReference>
<reference evidence="2 3" key="1">
    <citation type="submission" date="2020-08" db="EMBL/GenBank/DDBJ databases">
        <title>A Genomic Blueprint of the Chicken Gut Microbiome.</title>
        <authorList>
            <person name="Gilroy R."/>
            <person name="Ravi A."/>
            <person name="Getino M."/>
            <person name="Pursley I."/>
            <person name="Horton D.L."/>
            <person name="Alikhan N.-F."/>
            <person name="Baker D."/>
            <person name="Gharbi K."/>
            <person name="Hall N."/>
            <person name="Watson M."/>
            <person name="Adriaenssens E.M."/>
            <person name="Foster-Nyarko E."/>
            <person name="Jarju S."/>
            <person name="Secka A."/>
            <person name="Antonio M."/>
            <person name="Oren A."/>
            <person name="Chaudhuri R."/>
            <person name="La Ragione R.M."/>
            <person name="Hildebrand F."/>
            <person name="Pallen M.J."/>
        </authorList>
    </citation>
    <scope>NUCLEOTIDE SEQUENCE [LARGE SCALE GENOMIC DNA]</scope>
    <source>
        <strain evidence="2 3">Sa1BUA13</strain>
    </source>
</reference>
<gene>
    <name evidence="2" type="ORF">H9630_02060</name>
</gene>
<dbReference type="RefSeq" id="WP_191713826.1">
    <property type="nucleotide sequence ID" value="NZ_JACSPU010000001.1"/>
</dbReference>
<evidence type="ECO:0000313" key="2">
    <source>
        <dbReference type="EMBL" id="MBD8013587.1"/>
    </source>
</evidence>
<proteinExistence type="predicted"/>
<name>A0ABR8W9A1_9BACL</name>
<dbReference type="InterPro" id="IPR036291">
    <property type="entry name" value="NAD(P)-bd_dom_sf"/>
</dbReference>
<dbReference type="EMBL" id="JACSPU010000001">
    <property type="protein sequence ID" value="MBD8013587.1"/>
    <property type="molecule type" value="Genomic_DNA"/>
</dbReference>
<organism evidence="2 3">
    <name type="scientific">Planococcus wigleyi</name>
    <dbReference type="NCBI Taxonomy" id="2762216"/>
    <lineage>
        <taxon>Bacteria</taxon>
        <taxon>Bacillati</taxon>
        <taxon>Bacillota</taxon>
        <taxon>Bacilli</taxon>
        <taxon>Bacillales</taxon>
        <taxon>Caryophanaceae</taxon>
        <taxon>Planococcus</taxon>
    </lineage>
</organism>
<dbReference type="PANTHER" id="PTHR43245:SF13">
    <property type="entry name" value="UDP-D-APIOSE_UDP-D-XYLOSE SYNTHASE 2"/>
    <property type="match status" value="1"/>
</dbReference>
<protein>
    <submittedName>
        <fullName evidence="2">NAD-dependent epimerase/dehydratase family protein</fullName>
    </submittedName>
</protein>
<dbReference type="Gene3D" id="3.40.50.720">
    <property type="entry name" value="NAD(P)-binding Rossmann-like Domain"/>
    <property type="match status" value="1"/>
</dbReference>
<comment type="caution">
    <text evidence="2">The sequence shown here is derived from an EMBL/GenBank/DDBJ whole genome shotgun (WGS) entry which is preliminary data.</text>
</comment>
<dbReference type="InterPro" id="IPR001509">
    <property type="entry name" value="Epimerase_deHydtase"/>
</dbReference>
<dbReference type="PANTHER" id="PTHR43245">
    <property type="entry name" value="BIFUNCTIONAL POLYMYXIN RESISTANCE PROTEIN ARNA"/>
    <property type="match status" value="1"/>
</dbReference>
<feature type="domain" description="NAD-dependent epimerase/dehydratase" evidence="1">
    <location>
        <begin position="3"/>
        <end position="213"/>
    </location>
</feature>
<sequence length="320" mass="36013">MKILVIGGTSFVGRHIVEALLEKEHEVVLFNRGKSNPHLFPQLQKILGDRRKDAEKLAIEKWDAVIDSSAYTPADLKPVLKNLKTNHYIFISTISVYDDFKNGPVRESGTLFKTEVTEDEVTGSTYGPLKVMCENYIEKNLSDKALILRPGIVVGPYDPTDRFTYWMMKLNGKGPVLVPGSKERKIQWVDARDLAEFTVLQMENKTTGVYNVAADAVSMEELVQTLNGGEADCVWADDHFLLEQGLKAFELPFWIPFSAEFPEGFLLVDNEKAKGAGLGMRSVKQSAQDTLEWAQKEGLSRLKTGISENRERELLNKIMK</sequence>
<dbReference type="InterPro" id="IPR050177">
    <property type="entry name" value="Lipid_A_modif_metabolic_enz"/>
</dbReference>
<accession>A0ABR8W9A1</accession>
<dbReference type="SUPFAM" id="SSF51735">
    <property type="entry name" value="NAD(P)-binding Rossmann-fold domains"/>
    <property type="match status" value="1"/>
</dbReference>
<dbReference type="Proteomes" id="UP000658980">
    <property type="component" value="Unassembled WGS sequence"/>
</dbReference>
<keyword evidence="3" id="KW-1185">Reference proteome</keyword>
<evidence type="ECO:0000313" key="3">
    <source>
        <dbReference type="Proteomes" id="UP000658980"/>
    </source>
</evidence>
<evidence type="ECO:0000259" key="1">
    <source>
        <dbReference type="Pfam" id="PF01370"/>
    </source>
</evidence>